<dbReference type="SUPFAM" id="SSF54001">
    <property type="entry name" value="Cysteine proteinases"/>
    <property type="match status" value="1"/>
</dbReference>
<dbReference type="RefSeq" id="WP_320422486.1">
    <property type="nucleotide sequence ID" value="NZ_JAXCLA010000003.1"/>
</dbReference>
<dbReference type="Proteomes" id="UP001285263">
    <property type="component" value="Unassembled WGS sequence"/>
</dbReference>
<dbReference type="EMBL" id="JAXCLA010000003">
    <property type="protein sequence ID" value="MDY0744569.1"/>
    <property type="molecule type" value="Genomic_DNA"/>
</dbReference>
<reference evidence="2 3" key="1">
    <citation type="submission" date="2023-11" db="EMBL/GenBank/DDBJ databases">
        <title>Paucibacter sp. nov., isolated from fresh soil in Korea.</title>
        <authorList>
            <person name="Le N.T.T."/>
        </authorList>
    </citation>
    <scope>NUCLEOTIDE SEQUENCE [LARGE SCALE GENOMIC DNA]</scope>
    <source>
        <strain evidence="2 3">R3-3</strain>
    </source>
</reference>
<evidence type="ECO:0000313" key="3">
    <source>
        <dbReference type="Proteomes" id="UP001285263"/>
    </source>
</evidence>
<protein>
    <submittedName>
        <fullName evidence="2">DUF1460 domain-containing protein</fullName>
    </submittedName>
</protein>
<evidence type="ECO:0000256" key="1">
    <source>
        <dbReference type="SAM" id="SignalP"/>
    </source>
</evidence>
<proteinExistence type="predicted"/>
<accession>A0ABU5DH37</accession>
<dbReference type="Gene3D" id="2.30.260.10">
    <property type="entry name" value="putative xylanase like domain"/>
    <property type="match status" value="1"/>
</dbReference>
<organism evidence="2 3">
    <name type="scientific">Roseateles agri</name>
    <dbReference type="NCBI Taxonomy" id="3098619"/>
    <lineage>
        <taxon>Bacteria</taxon>
        <taxon>Pseudomonadati</taxon>
        <taxon>Pseudomonadota</taxon>
        <taxon>Betaproteobacteria</taxon>
        <taxon>Burkholderiales</taxon>
        <taxon>Sphaerotilaceae</taxon>
        <taxon>Roseateles</taxon>
    </lineage>
</organism>
<dbReference type="PROSITE" id="PS51257">
    <property type="entry name" value="PROKAR_LIPOPROTEIN"/>
    <property type="match status" value="1"/>
</dbReference>
<name>A0ABU5DH37_9BURK</name>
<dbReference type="InterPro" id="IPR010846">
    <property type="entry name" value="AmiA-like"/>
</dbReference>
<evidence type="ECO:0000313" key="2">
    <source>
        <dbReference type="EMBL" id="MDY0744569.1"/>
    </source>
</evidence>
<feature type="signal peptide" evidence="1">
    <location>
        <begin position="1"/>
        <end position="20"/>
    </location>
</feature>
<keyword evidence="1" id="KW-0732">Signal</keyword>
<keyword evidence="3" id="KW-1185">Reference proteome</keyword>
<feature type="chain" id="PRO_5047416078" evidence="1">
    <location>
        <begin position="21"/>
        <end position="352"/>
    </location>
</feature>
<dbReference type="InterPro" id="IPR038765">
    <property type="entry name" value="Papain-like_cys_pep_sf"/>
</dbReference>
<sequence length="352" mass="39267">MKAHTLALSFALLAAGCAQTPLSSSPAPEQAKPVAAPVVPATPAVQPTAAQLDNARRVGIDADALTAMLNKPLYQMKPAELGRFLAYEQLAQPQLRQRIADLARRNIGQPYELYLLGEFPYETFDPQPLFNLDKSDCVVFSEHIYAMAQSASWEEFFWMLQRIRYKDGVIGVATRNHYTEADWNINNRWLLTDITARMAGTRAVPYFQNIDRQAFLRKQFKIEREIPVQRWDDAYVPKQIVGEVARQLQDGDFVNIISGYPGQPGGAFASHVGLIVLGADGERHILHSSEPVVREESLQAFIARLGVRDQKNLDAGLKKPQLLGFKFLRLNDQPVAPPMAPQPRPQRAALAG</sequence>
<comment type="caution">
    <text evidence="2">The sequence shown here is derived from an EMBL/GenBank/DDBJ whole genome shotgun (WGS) entry which is preliminary data.</text>
</comment>
<dbReference type="Pfam" id="PF07313">
    <property type="entry name" value="AmiA-like"/>
    <property type="match status" value="1"/>
</dbReference>
<dbReference type="Gene3D" id="1.10.3670.10">
    <property type="entry name" value="Putative xylanase like domain"/>
    <property type="match status" value="1"/>
</dbReference>
<gene>
    <name evidence="2" type="ORF">SNE35_08630</name>
</gene>